<dbReference type="KEGG" id="hdh:G5B40_01905"/>
<proteinExistence type="predicted"/>
<reference evidence="1 2" key="1">
    <citation type="submission" date="2020-02" db="EMBL/GenBank/DDBJ databases">
        <title>complete genome sequence of Rhodobacteraceae bacterium.</title>
        <authorList>
            <person name="Park J."/>
            <person name="Kim Y.-S."/>
            <person name="Kim K.-H."/>
        </authorList>
    </citation>
    <scope>NUCLEOTIDE SEQUENCE [LARGE SCALE GENOMIC DNA]</scope>
    <source>
        <strain evidence="1 2">RR4-56</strain>
    </source>
</reference>
<dbReference type="Pfam" id="PF00494">
    <property type="entry name" value="SQS_PSY"/>
    <property type="match status" value="1"/>
</dbReference>
<dbReference type="SUPFAM" id="SSF48576">
    <property type="entry name" value="Terpenoid synthases"/>
    <property type="match status" value="1"/>
</dbReference>
<evidence type="ECO:0000313" key="2">
    <source>
        <dbReference type="Proteomes" id="UP000503336"/>
    </source>
</evidence>
<keyword evidence="2" id="KW-1185">Reference proteome</keyword>
<dbReference type="RefSeq" id="WP_165094361.1">
    <property type="nucleotide sequence ID" value="NZ_CP049056.1"/>
</dbReference>
<dbReference type="EMBL" id="CP049056">
    <property type="protein sequence ID" value="QIE54306.1"/>
    <property type="molecule type" value="Genomic_DNA"/>
</dbReference>
<evidence type="ECO:0000313" key="1">
    <source>
        <dbReference type="EMBL" id="QIE54306.1"/>
    </source>
</evidence>
<organism evidence="1 2">
    <name type="scientific">Pikeienuella piscinae</name>
    <dbReference type="NCBI Taxonomy" id="2748098"/>
    <lineage>
        <taxon>Bacteria</taxon>
        <taxon>Pseudomonadati</taxon>
        <taxon>Pseudomonadota</taxon>
        <taxon>Alphaproteobacteria</taxon>
        <taxon>Rhodobacterales</taxon>
        <taxon>Paracoccaceae</taxon>
        <taxon>Pikeienuella</taxon>
    </lineage>
</organism>
<protein>
    <submittedName>
        <fullName evidence="1">Squalene/phytoene synthase family protein</fullName>
    </submittedName>
</protein>
<dbReference type="AlphaFoldDB" id="A0A7L5BVS2"/>
<dbReference type="Gene3D" id="1.10.600.10">
    <property type="entry name" value="Farnesyl Diphosphate Synthase"/>
    <property type="match status" value="1"/>
</dbReference>
<sequence length="275" mass="28721">MRAPILSAVGEAARRGDEPRFLAALFAPPARREALFALLAFNLELSKIPATVSEPILGEIRLAWWREALDDLFERDIVRGHEVIAALDAARGAAALDHGALVAMVDARLYALTPGGIEDTAALGAYLGGTGGALVGSLVRALGGDAAAVEVAALAGRAEATGRLIAALPEIIANGGDAHLTAGLDMNALREGRTPAALSDALRGLAEDGLARLGAARARRREVPRAMRAPLFSVHVAERVLISATKPGFDPFGYEETSPFRARVELLARAAAGRF</sequence>
<accession>A0A7L5BVS2</accession>
<dbReference type="InterPro" id="IPR008949">
    <property type="entry name" value="Isoprenoid_synthase_dom_sf"/>
</dbReference>
<dbReference type="Proteomes" id="UP000503336">
    <property type="component" value="Chromosome"/>
</dbReference>
<name>A0A7L5BVS2_9RHOB</name>
<dbReference type="InterPro" id="IPR002060">
    <property type="entry name" value="Squ/phyt_synthse"/>
</dbReference>
<gene>
    <name evidence="1" type="ORF">G5B40_01905</name>
</gene>